<evidence type="ECO:0000313" key="1">
    <source>
        <dbReference type="EMBL" id="SFC06434.1"/>
    </source>
</evidence>
<dbReference type="SMART" id="SM00671">
    <property type="entry name" value="SEL1"/>
    <property type="match status" value="7"/>
</dbReference>
<name>A0A1I1G4A2_9GAMM</name>
<organism evidence="1 2">
    <name type="scientific">Pseudoalteromonas denitrificans DSM 6059</name>
    <dbReference type="NCBI Taxonomy" id="1123010"/>
    <lineage>
        <taxon>Bacteria</taxon>
        <taxon>Pseudomonadati</taxon>
        <taxon>Pseudomonadota</taxon>
        <taxon>Gammaproteobacteria</taxon>
        <taxon>Alteromonadales</taxon>
        <taxon>Pseudoalteromonadaceae</taxon>
        <taxon>Pseudoalteromonas</taxon>
    </lineage>
</organism>
<dbReference type="Gene3D" id="1.25.40.10">
    <property type="entry name" value="Tetratricopeptide repeat domain"/>
    <property type="match status" value="2"/>
</dbReference>
<gene>
    <name evidence="1" type="ORF">SAMN02745724_00810</name>
</gene>
<dbReference type="InterPro" id="IPR052748">
    <property type="entry name" value="ISR_Activator"/>
</dbReference>
<dbReference type="OrthoDB" id="6283873at2"/>
<dbReference type="PANTHER" id="PTHR45011:SF1">
    <property type="entry name" value="DAP3-BINDING CELL DEATH ENHANCER 1"/>
    <property type="match status" value="1"/>
</dbReference>
<dbReference type="AlphaFoldDB" id="A0A1I1G4A2"/>
<dbReference type="Proteomes" id="UP000198862">
    <property type="component" value="Unassembled WGS sequence"/>
</dbReference>
<dbReference type="InterPro" id="IPR021352">
    <property type="entry name" value="DUF2971"/>
</dbReference>
<dbReference type="STRING" id="1123010.SAMN02745724_00810"/>
<dbReference type="SUPFAM" id="SSF81901">
    <property type="entry name" value="HCP-like"/>
    <property type="match status" value="2"/>
</dbReference>
<keyword evidence="2" id="KW-1185">Reference proteome</keyword>
<protein>
    <submittedName>
        <fullName evidence="1">TPR repeat</fullName>
    </submittedName>
</protein>
<dbReference type="PANTHER" id="PTHR45011">
    <property type="entry name" value="DAP3-BINDING CELL DEATH ENHANCER 1"/>
    <property type="match status" value="1"/>
</dbReference>
<reference evidence="1 2" key="1">
    <citation type="submission" date="2016-10" db="EMBL/GenBank/DDBJ databases">
        <authorList>
            <person name="de Groot N.N."/>
        </authorList>
    </citation>
    <scope>NUCLEOTIDE SEQUENCE [LARGE SCALE GENOMIC DNA]</scope>
    <source>
        <strain evidence="1 2">DSM 6059</strain>
    </source>
</reference>
<sequence>MGTMESNETLEQAIMFLEGNGVPKDLSKASSILAQLAEQGNPLSQFKLARMYENGEGVEVDLKKAIALYTLSAEQGDKDAQNNLANMYANGEGVEVDLKKAIALYTLSAEQGHRDAQNNLANMYANGEGVEVDLKKAIALYTLSAEQGQPDAQFNLAWMYDEGEGITKNLNIATKFYTLAAKQGCAESQNNLGVMFENGQGKIKKDINLALKWYTLSAKQDNEYGLYNLANLYKNGTGVKKNDKKAFSLFKQSFELGYEQAKYNLPNKLAIDLLQKHKFSIALNDAFITLDNTIRIIKKRHIYNGSDPLSHFTTWPAIESLLPLEQNKNTNLLRLYHVDYMNDPNEGLALSNVINNTNNACPLLEKIFNYRDSLKYNSVIETLPSVYSVSFTHSSDRLDLWRAYANDGNGFCIVTYFDKQEDDDTFENASVNAFHLHRNPTLKQSFNSIKDKTEKHLDTTKPLLFEVKYDDKSKKKTIRELNLALLNIEKALESAVPKIKTEVNHILYAVLMEVMYLYKDEQYSTEREVRAFQTMPLNEVKMDERNPGRLYCETNPFLFLGENTKIVIGPKVPEPHIALWNLRYRLNKNGFANNTNVEYSTVKYR</sequence>
<dbReference type="RefSeq" id="WP_091980209.1">
    <property type="nucleotide sequence ID" value="NZ_FOLO01000004.1"/>
</dbReference>
<dbReference type="Pfam" id="PF11185">
    <property type="entry name" value="DUF2971"/>
    <property type="match status" value="1"/>
</dbReference>
<accession>A0A1I1G4A2</accession>
<dbReference type="EMBL" id="FOLO01000004">
    <property type="protein sequence ID" value="SFC06434.1"/>
    <property type="molecule type" value="Genomic_DNA"/>
</dbReference>
<dbReference type="InterPro" id="IPR006597">
    <property type="entry name" value="Sel1-like"/>
</dbReference>
<dbReference type="Pfam" id="PF08238">
    <property type="entry name" value="Sel1"/>
    <property type="match status" value="7"/>
</dbReference>
<evidence type="ECO:0000313" key="2">
    <source>
        <dbReference type="Proteomes" id="UP000198862"/>
    </source>
</evidence>
<proteinExistence type="predicted"/>
<dbReference type="InterPro" id="IPR011990">
    <property type="entry name" value="TPR-like_helical_dom_sf"/>
</dbReference>